<reference evidence="5 6" key="1">
    <citation type="submission" date="2020-09" db="EMBL/GenBank/DDBJ databases">
        <title>A novel species.</title>
        <authorList>
            <person name="Gao J."/>
        </authorList>
    </citation>
    <scope>NUCLEOTIDE SEQUENCE [LARGE SCALE GENOMIC DNA]</scope>
    <source>
        <strain evidence="5 6">CRXT-Y-14</strain>
    </source>
</reference>
<gene>
    <name evidence="5" type="ORF">IAG42_06260</name>
</gene>
<comment type="similarity">
    <text evidence="3">Belongs to the gas vesicle GvpF/GvpL family.</text>
</comment>
<evidence type="ECO:0000256" key="3">
    <source>
        <dbReference type="ARBA" id="ARBA00035643"/>
    </source>
</evidence>
<keyword evidence="6" id="KW-1185">Reference proteome</keyword>
<dbReference type="PANTHER" id="PTHR36852">
    <property type="entry name" value="PROTEIN GVPL 2"/>
    <property type="match status" value="1"/>
</dbReference>
<sequence>MTGTYVYGIVSAEHPALPDDLAGIGEPARTVRTVTEGPLTAVVSEAPDGLRPKRRDLLAHQKVLADAVRGGPVLPMRFGSVAPDDKAVAEVLSERSEHWLERLSALDGKVEYNVKAQHDEEALLHLLMAENAEIRALTEENRKAGGGSQEDRLRLGETVVAAVQEREARDAAELQRLLEPGAEAVAAGPGGTGGLANLSFLVDERASTPLLTAVAEVRRTRPHLELKVTGPLPPYSFVEPGPAPPAEPE</sequence>
<protein>
    <submittedName>
        <fullName evidence="5">GvpL/GvpF family gas vesicle protein</fullName>
    </submittedName>
</protein>
<dbReference type="EMBL" id="CP061281">
    <property type="protein sequence ID" value="QNS03266.1"/>
    <property type="molecule type" value="Genomic_DNA"/>
</dbReference>
<keyword evidence="1" id="KW-0304">Gas vesicle</keyword>
<proteinExistence type="inferred from homology"/>
<organism evidence="5 6">
    <name type="scientific">Streptomyces xanthii</name>
    <dbReference type="NCBI Taxonomy" id="2768069"/>
    <lineage>
        <taxon>Bacteria</taxon>
        <taxon>Bacillati</taxon>
        <taxon>Actinomycetota</taxon>
        <taxon>Actinomycetes</taxon>
        <taxon>Kitasatosporales</taxon>
        <taxon>Streptomycetaceae</taxon>
        <taxon>Streptomyces</taxon>
    </lineage>
</organism>
<accession>A0A7H1B3G1</accession>
<dbReference type="PANTHER" id="PTHR36852:SF1">
    <property type="entry name" value="PROTEIN GVPL 2"/>
    <property type="match status" value="1"/>
</dbReference>
<dbReference type="Proteomes" id="UP000516428">
    <property type="component" value="Chromosome"/>
</dbReference>
<name>A0A7H1B3G1_9ACTN</name>
<dbReference type="Pfam" id="PF06386">
    <property type="entry name" value="GvpL_GvpF"/>
    <property type="match status" value="1"/>
</dbReference>
<dbReference type="KEGG" id="sxn:IAG42_06260"/>
<evidence type="ECO:0000256" key="2">
    <source>
        <dbReference type="ARBA" id="ARBA00035108"/>
    </source>
</evidence>
<dbReference type="AlphaFoldDB" id="A0A7H1B3G1"/>
<dbReference type="InterPro" id="IPR009430">
    <property type="entry name" value="GvpL/GvpF"/>
</dbReference>
<dbReference type="RefSeq" id="WP_188336020.1">
    <property type="nucleotide sequence ID" value="NZ_CP061281.1"/>
</dbReference>
<evidence type="ECO:0000313" key="6">
    <source>
        <dbReference type="Proteomes" id="UP000516428"/>
    </source>
</evidence>
<evidence type="ECO:0000256" key="1">
    <source>
        <dbReference type="ARBA" id="ARBA00022987"/>
    </source>
</evidence>
<evidence type="ECO:0000313" key="5">
    <source>
        <dbReference type="EMBL" id="QNS03266.1"/>
    </source>
</evidence>
<dbReference type="GO" id="GO:0031412">
    <property type="term" value="P:gas vesicle organization"/>
    <property type="evidence" value="ECO:0007669"/>
    <property type="project" value="InterPro"/>
</dbReference>
<comment type="subcellular location">
    <subcellularLocation>
        <location evidence="2">Gas vesicle</location>
    </subcellularLocation>
</comment>
<feature type="region of interest" description="Disordered" evidence="4">
    <location>
        <begin position="229"/>
        <end position="249"/>
    </location>
</feature>
<evidence type="ECO:0000256" key="4">
    <source>
        <dbReference type="SAM" id="MobiDB-lite"/>
    </source>
</evidence>
<dbReference type="GO" id="GO:0031411">
    <property type="term" value="C:gas vesicle"/>
    <property type="evidence" value="ECO:0007669"/>
    <property type="project" value="UniProtKB-SubCell"/>
</dbReference>